<dbReference type="EMBL" id="BSXG01000012">
    <property type="protein sequence ID" value="GME24261.1"/>
    <property type="molecule type" value="Genomic_DNA"/>
</dbReference>
<gene>
    <name evidence="1" type="primary">g4506</name>
    <name evidence="1" type="ORF">NpPPO83_00004506</name>
</gene>
<comment type="caution">
    <text evidence="1">The sequence shown here is derived from an EMBL/GenBank/DDBJ whole genome shotgun (WGS) entry which is preliminary data.</text>
</comment>
<organism evidence="1 2">
    <name type="scientific">Neofusicoccum parvum</name>
    <dbReference type="NCBI Taxonomy" id="310453"/>
    <lineage>
        <taxon>Eukaryota</taxon>
        <taxon>Fungi</taxon>
        <taxon>Dikarya</taxon>
        <taxon>Ascomycota</taxon>
        <taxon>Pezizomycotina</taxon>
        <taxon>Dothideomycetes</taxon>
        <taxon>Dothideomycetes incertae sedis</taxon>
        <taxon>Botryosphaeriales</taxon>
        <taxon>Botryosphaeriaceae</taxon>
        <taxon>Neofusicoccum</taxon>
    </lineage>
</organism>
<name>A0ACB5RUT4_9PEZI</name>
<protein>
    <submittedName>
        <fullName evidence="1">Beta-mannosyltransferase</fullName>
    </submittedName>
</protein>
<evidence type="ECO:0000313" key="1">
    <source>
        <dbReference type="EMBL" id="GME24261.1"/>
    </source>
</evidence>
<sequence>MDWSWILLGALAVFGIAAVLLAPSRYSSASSNAAGSMVQVVVLGDIGRSPRMQYHAISLAKHGHHVDIIGYKGSKSRLPSSFLQNPPSIPTLLVAHIVCLLRNTTLCIDWHNFGHSILALKLGPKHPLVQISEKYEYAVSRTAPVNFTVTDAMARVLPDEDFSILLDALAGYSAAATVRDLPTILAVITGKGPQKEHYLSRIAAMESGKKLERVRIRTAWLTMEDYAAMLSYADLGVSLHMSSSGVDLPMKVVDMFGAGLPVVGWSQFEAWPELVKEGINGKGFGSSAELRELLLELFTRNEALSELREGALKECKKRWDDEWDEKAGKIFR</sequence>
<accession>A0ACB5RUT4</accession>
<proteinExistence type="predicted"/>
<reference evidence="1" key="1">
    <citation type="submission" date="2024-09" db="EMBL/GenBank/DDBJ databases">
        <title>Draft Genome Sequences of Neofusicoccum parvum.</title>
        <authorList>
            <person name="Ashida A."/>
            <person name="Camagna M."/>
            <person name="Tanaka A."/>
            <person name="Takemoto D."/>
        </authorList>
    </citation>
    <scope>NUCLEOTIDE SEQUENCE</scope>
    <source>
        <strain evidence="1">PPO83</strain>
    </source>
</reference>
<evidence type="ECO:0000313" key="2">
    <source>
        <dbReference type="Proteomes" id="UP001165186"/>
    </source>
</evidence>
<dbReference type="Proteomes" id="UP001165186">
    <property type="component" value="Unassembled WGS sequence"/>
</dbReference>
<keyword evidence="2" id="KW-1185">Reference proteome</keyword>